<dbReference type="EC" id="3.1.4.46" evidence="1"/>
<accession>A0ABR2YDB5</accession>
<comment type="caution">
    <text evidence="6">The sequence shown here is derived from an EMBL/GenBank/DDBJ whole genome shotgun (WGS) entry which is preliminary data.</text>
</comment>
<feature type="transmembrane region" description="Helical" evidence="4">
    <location>
        <begin position="147"/>
        <end position="169"/>
    </location>
</feature>
<sequence length="357" mass="39813">MLVCLISWIHWPIPTFEAHIRAVPLGNNPGKMPSTKAGVSTCPWHPSFIRHPHRPRYEKSFLRKSTNARSRKVKTATKPHKIPVMLRPLGNFVFRSSFSNWLWNTSVSHSWRVIRLAGMLVIAVILTARSIRLYLRITPVTVGASGLFLLGSSVWGPLLMLGASGIMWLSYTGSRLAQQPEENLGHRAGAPGFLGTHCENTLPALEDLIRRDNAGELAPGSLVYVEFDVHETRDGELVILHDLQSVLHASELHEVNMEAAAQLRSAVPDLHRAQVKDVDFAQLQLLHVGGREGVRIPRLADFLGCCQRGGLERTVAVEVKCIHSDAGRASFIRLLRAYKEQHCAKLERKCAGGHWER</sequence>
<protein>
    <recommendedName>
        <fullName evidence="1">glycerophosphodiester phosphodiesterase</fullName>
        <ecNumber evidence="1">3.1.4.46</ecNumber>
    </recommendedName>
</protein>
<comment type="catalytic activity">
    <reaction evidence="3">
        <text>a sn-glycero-3-phosphodiester + H2O = an alcohol + sn-glycerol 3-phosphate + H(+)</text>
        <dbReference type="Rhea" id="RHEA:12969"/>
        <dbReference type="ChEBI" id="CHEBI:15377"/>
        <dbReference type="ChEBI" id="CHEBI:15378"/>
        <dbReference type="ChEBI" id="CHEBI:30879"/>
        <dbReference type="ChEBI" id="CHEBI:57597"/>
        <dbReference type="ChEBI" id="CHEBI:83408"/>
        <dbReference type="EC" id="3.1.4.46"/>
    </reaction>
</comment>
<dbReference type="Pfam" id="PF03009">
    <property type="entry name" value="GDPD"/>
    <property type="match status" value="1"/>
</dbReference>
<evidence type="ECO:0000256" key="1">
    <source>
        <dbReference type="ARBA" id="ARBA00012247"/>
    </source>
</evidence>
<reference evidence="6 7" key="1">
    <citation type="journal article" date="2024" name="Nat. Commun.">
        <title>Phylogenomics reveals the evolutionary origins of lichenization in chlorophyte algae.</title>
        <authorList>
            <person name="Puginier C."/>
            <person name="Libourel C."/>
            <person name="Otte J."/>
            <person name="Skaloud P."/>
            <person name="Haon M."/>
            <person name="Grisel S."/>
            <person name="Petersen M."/>
            <person name="Berrin J.G."/>
            <person name="Delaux P.M."/>
            <person name="Dal Grande F."/>
            <person name="Keller J."/>
        </authorList>
    </citation>
    <scope>NUCLEOTIDE SEQUENCE [LARGE SCALE GENOMIC DNA]</scope>
    <source>
        <strain evidence="6 7">SAG 216-7</strain>
    </source>
</reference>
<proteinExistence type="predicted"/>
<keyword evidence="4" id="KW-1133">Transmembrane helix</keyword>
<evidence type="ECO:0000256" key="2">
    <source>
        <dbReference type="ARBA" id="ARBA00022798"/>
    </source>
</evidence>
<evidence type="ECO:0000256" key="3">
    <source>
        <dbReference type="ARBA" id="ARBA00047512"/>
    </source>
</evidence>
<name>A0ABR2YDB5_9CHLO</name>
<dbReference type="PROSITE" id="PS51704">
    <property type="entry name" value="GP_PDE"/>
    <property type="match status" value="1"/>
</dbReference>
<evidence type="ECO:0000313" key="7">
    <source>
        <dbReference type="Proteomes" id="UP001491310"/>
    </source>
</evidence>
<keyword evidence="4" id="KW-0472">Membrane</keyword>
<dbReference type="EMBL" id="JALJOT010000014">
    <property type="protein sequence ID" value="KAK9903223.1"/>
    <property type="molecule type" value="Genomic_DNA"/>
</dbReference>
<keyword evidence="4" id="KW-0812">Transmembrane</keyword>
<keyword evidence="7" id="KW-1185">Reference proteome</keyword>
<dbReference type="SUPFAM" id="SSF51695">
    <property type="entry name" value="PLC-like phosphodiesterases"/>
    <property type="match status" value="1"/>
</dbReference>
<dbReference type="InterPro" id="IPR030395">
    <property type="entry name" value="GP_PDE_dom"/>
</dbReference>
<organism evidence="6 7">
    <name type="scientific">Coccomyxa subellipsoidea</name>
    <dbReference type="NCBI Taxonomy" id="248742"/>
    <lineage>
        <taxon>Eukaryota</taxon>
        <taxon>Viridiplantae</taxon>
        <taxon>Chlorophyta</taxon>
        <taxon>core chlorophytes</taxon>
        <taxon>Trebouxiophyceae</taxon>
        <taxon>Trebouxiophyceae incertae sedis</taxon>
        <taxon>Coccomyxaceae</taxon>
        <taxon>Coccomyxa</taxon>
    </lineage>
</organism>
<feature type="transmembrane region" description="Helical" evidence="4">
    <location>
        <begin position="113"/>
        <end position="135"/>
    </location>
</feature>
<keyword evidence="2" id="KW-0319">Glycerol metabolism</keyword>
<evidence type="ECO:0000259" key="5">
    <source>
        <dbReference type="PROSITE" id="PS51704"/>
    </source>
</evidence>
<dbReference type="Proteomes" id="UP001491310">
    <property type="component" value="Unassembled WGS sequence"/>
</dbReference>
<evidence type="ECO:0000256" key="4">
    <source>
        <dbReference type="SAM" id="Phobius"/>
    </source>
</evidence>
<dbReference type="Gene3D" id="3.20.20.190">
    <property type="entry name" value="Phosphatidylinositol (PI) phosphodiesterase"/>
    <property type="match status" value="1"/>
</dbReference>
<dbReference type="InterPro" id="IPR017946">
    <property type="entry name" value="PLC-like_Pdiesterase_TIM-brl"/>
</dbReference>
<feature type="domain" description="GP-PDE" evidence="5">
    <location>
        <begin position="181"/>
        <end position="357"/>
    </location>
</feature>
<evidence type="ECO:0000313" key="6">
    <source>
        <dbReference type="EMBL" id="KAK9903223.1"/>
    </source>
</evidence>
<gene>
    <name evidence="6" type="ORF">WJX75_000082</name>
</gene>